<evidence type="ECO:0000313" key="7">
    <source>
        <dbReference type="Proteomes" id="UP001652621"/>
    </source>
</evidence>
<sequence>MKLCTIFPLALFGFFFHTNLLVNGELITIASNNGQDDLLELLHTEKVLIDSLRHFIEVQEQKLDTLRRKTQEIQNIYDEVGDNREGYLNNPINAVTMLKRLTSDWKGLTNYAEDYLDTEDLTKNITQSDELTFPTEEDYESALVGLLRIQDMFKLEPQRLSVGEVNGIKMGSEMSWSDCLELGLKSSKNGYQSNAKYWMETALEKIPIVGQQQQQQQQNSTEAEITGSTTNNVNEFNVKARLEVLRALLNVEYKSGNLHKALKIAEEMLQYNPNQKNVLKAVTSIKSDLKKSKYLLNKKQDSTAEKKTAIKKTDEELMIEEICREATNSQQQQQIHTAQFETSARIPQCSLVTFNSKWLLLQPLKVEILNVDPFIVIYHRAMSGKQLDDLKQFIVEKEEDSLADDDGMLQLTNIGLKKMHQLNEKLHRVIGHERDTLNAKNWRFDFYNFENIMEVEKTSVQKAGNTKQAGVMFNLQEPKMGGSVAFPQLQLSVNLPKGSVLYWSNLNEFGSEDYRSKYYVCPVIGGSQMTATTFIRQH</sequence>
<keyword evidence="7" id="KW-1185">Reference proteome</keyword>
<name>A0ABM3UXS7_MUSDO</name>
<protein>
    <submittedName>
        <fullName evidence="8">Prolyl 4-hydroxylase subunit alpha-2</fullName>
    </submittedName>
</protein>
<dbReference type="Proteomes" id="UP001652621">
    <property type="component" value="Unplaced"/>
</dbReference>
<feature type="chain" id="PRO_5046961886" evidence="5">
    <location>
        <begin position="25"/>
        <end position="538"/>
    </location>
</feature>
<organism evidence="7 8">
    <name type="scientific">Musca domestica</name>
    <name type="common">House fly</name>
    <dbReference type="NCBI Taxonomy" id="7370"/>
    <lineage>
        <taxon>Eukaryota</taxon>
        <taxon>Metazoa</taxon>
        <taxon>Ecdysozoa</taxon>
        <taxon>Arthropoda</taxon>
        <taxon>Hexapoda</taxon>
        <taxon>Insecta</taxon>
        <taxon>Pterygota</taxon>
        <taxon>Neoptera</taxon>
        <taxon>Endopterygota</taxon>
        <taxon>Diptera</taxon>
        <taxon>Brachycera</taxon>
        <taxon>Muscomorpha</taxon>
        <taxon>Muscoidea</taxon>
        <taxon>Muscidae</taxon>
        <taxon>Musca</taxon>
    </lineage>
</organism>
<evidence type="ECO:0000256" key="1">
    <source>
        <dbReference type="ARBA" id="ARBA00001961"/>
    </source>
</evidence>
<dbReference type="Gene3D" id="2.60.120.620">
    <property type="entry name" value="q2cbj1_9rhob like domain"/>
    <property type="match status" value="1"/>
</dbReference>
<comment type="cofactor">
    <cofactor evidence="1">
        <name>L-ascorbate</name>
        <dbReference type="ChEBI" id="CHEBI:38290"/>
    </cofactor>
</comment>
<dbReference type="Gene3D" id="1.25.40.10">
    <property type="entry name" value="Tetratricopeptide repeat domain"/>
    <property type="match status" value="1"/>
</dbReference>
<feature type="coiled-coil region" evidence="4">
    <location>
        <begin position="49"/>
        <end position="76"/>
    </location>
</feature>
<gene>
    <name evidence="8" type="primary">LOC101899865</name>
</gene>
<reference evidence="8" key="1">
    <citation type="submission" date="2025-08" db="UniProtKB">
        <authorList>
            <consortium name="RefSeq"/>
        </authorList>
    </citation>
    <scope>IDENTIFICATION</scope>
    <source>
        <strain evidence="8">Aabys</strain>
        <tissue evidence="8">Whole body</tissue>
    </source>
</reference>
<feature type="signal peptide" evidence="5">
    <location>
        <begin position="1"/>
        <end position="24"/>
    </location>
</feature>
<keyword evidence="2" id="KW-0223">Dioxygenase</keyword>
<dbReference type="GeneID" id="101899865"/>
<keyword evidence="5" id="KW-0732">Signal</keyword>
<keyword evidence="3" id="KW-0560">Oxidoreductase</keyword>
<dbReference type="RefSeq" id="XP_058978316.1">
    <property type="nucleotide sequence ID" value="XM_059122333.1"/>
</dbReference>
<dbReference type="SMART" id="SM00702">
    <property type="entry name" value="P4Hc"/>
    <property type="match status" value="1"/>
</dbReference>
<evidence type="ECO:0000256" key="2">
    <source>
        <dbReference type="ARBA" id="ARBA00022964"/>
    </source>
</evidence>
<accession>A0ABM3UXS7</accession>
<evidence type="ECO:0000259" key="6">
    <source>
        <dbReference type="SMART" id="SM00702"/>
    </source>
</evidence>
<dbReference type="Gene3D" id="6.10.140.1460">
    <property type="match status" value="1"/>
</dbReference>
<dbReference type="InterPro" id="IPR011990">
    <property type="entry name" value="TPR-like_helical_dom_sf"/>
</dbReference>
<evidence type="ECO:0000313" key="8">
    <source>
        <dbReference type="RefSeq" id="XP_058978316.1"/>
    </source>
</evidence>
<dbReference type="Pfam" id="PF08336">
    <property type="entry name" value="P4Ha_N"/>
    <property type="match status" value="1"/>
</dbReference>
<dbReference type="InterPro" id="IPR006620">
    <property type="entry name" value="Pro_4_hyd_alph"/>
</dbReference>
<evidence type="ECO:0000256" key="4">
    <source>
        <dbReference type="SAM" id="Coils"/>
    </source>
</evidence>
<dbReference type="InterPro" id="IPR013547">
    <property type="entry name" value="P4H_N"/>
</dbReference>
<evidence type="ECO:0000256" key="5">
    <source>
        <dbReference type="SAM" id="SignalP"/>
    </source>
</evidence>
<proteinExistence type="predicted"/>
<feature type="domain" description="Prolyl 4-hydroxylase alpha subunit" evidence="6">
    <location>
        <begin position="373"/>
        <end position="536"/>
    </location>
</feature>
<evidence type="ECO:0000256" key="3">
    <source>
        <dbReference type="ARBA" id="ARBA00023002"/>
    </source>
</evidence>
<keyword evidence="4" id="KW-0175">Coiled coil</keyword>